<evidence type="ECO:0000256" key="3">
    <source>
        <dbReference type="ARBA" id="ARBA00023125"/>
    </source>
</evidence>
<protein>
    <submittedName>
        <fullName evidence="8">Site-specific recombinase XerD</fullName>
    </submittedName>
</protein>
<gene>
    <name evidence="8" type="ORF">SAMN05444349_114102</name>
</gene>
<name>A0A1M5A813_9BACE</name>
<dbReference type="PANTHER" id="PTHR30349">
    <property type="entry name" value="PHAGE INTEGRASE-RELATED"/>
    <property type="match status" value="1"/>
</dbReference>
<dbReference type="AlphaFoldDB" id="A0A1M5A813"/>
<feature type="domain" description="Tyr recombinase" evidence="6">
    <location>
        <begin position="204"/>
        <end position="375"/>
    </location>
</feature>
<dbReference type="Gene3D" id="1.10.150.130">
    <property type="match status" value="1"/>
</dbReference>
<dbReference type="SUPFAM" id="SSF56349">
    <property type="entry name" value="DNA breaking-rejoining enzymes"/>
    <property type="match status" value="1"/>
</dbReference>
<dbReference type="PROSITE" id="PS51900">
    <property type="entry name" value="CB"/>
    <property type="match status" value="1"/>
</dbReference>
<keyword evidence="4" id="KW-0233">DNA recombination</keyword>
<evidence type="ECO:0000256" key="1">
    <source>
        <dbReference type="ARBA" id="ARBA00008857"/>
    </source>
</evidence>
<organism evidence="8 9">
    <name type="scientific">Bacteroides faecichinchillae</name>
    <dbReference type="NCBI Taxonomy" id="871325"/>
    <lineage>
        <taxon>Bacteria</taxon>
        <taxon>Pseudomonadati</taxon>
        <taxon>Bacteroidota</taxon>
        <taxon>Bacteroidia</taxon>
        <taxon>Bacteroidales</taxon>
        <taxon>Bacteroidaceae</taxon>
        <taxon>Bacteroides</taxon>
    </lineage>
</organism>
<feature type="domain" description="Core-binding (CB)" evidence="7">
    <location>
        <begin position="89"/>
        <end position="180"/>
    </location>
</feature>
<dbReference type="InterPro" id="IPR035386">
    <property type="entry name" value="Arm-DNA-bind_5"/>
</dbReference>
<dbReference type="InterPro" id="IPR044068">
    <property type="entry name" value="CB"/>
</dbReference>
<keyword evidence="9" id="KW-1185">Reference proteome</keyword>
<dbReference type="CDD" id="cd01185">
    <property type="entry name" value="INTN1_C_like"/>
    <property type="match status" value="1"/>
</dbReference>
<dbReference type="InterPro" id="IPR002104">
    <property type="entry name" value="Integrase_catalytic"/>
</dbReference>
<dbReference type="InterPro" id="IPR010998">
    <property type="entry name" value="Integrase_recombinase_N"/>
</dbReference>
<dbReference type="GO" id="GO:0003677">
    <property type="term" value="F:DNA binding"/>
    <property type="evidence" value="ECO:0007669"/>
    <property type="project" value="UniProtKB-UniRule"/>
</dbReference>
<evidence type="ECO:0000256" key="4">
    <source>
        <dbReference type="ARBA" id="ARBA00023172"/>
    </source>
</evidence>
<keyword evidence="2" id="KW-0229">DNA integration</keyword>
<dbReference type="GO" id="GO:0015074">
    <property type="term" value="P:DNA integration"/>
    <property type="evidence" value="ECO:0007669"/>
    <property type="project" value="UniProtKB-KW"/>
</dbReference>
<dbReference type="InterPro" id="IPR050090">
    <property type="entry name" value="Tyrosine_recombinase_XerCD"/>
</dbReference>
<evidence type="ECO:0000256" key="5">
    <source>
        <dbReference type="PROSITE-ProRule" id="PRU01248"/>
    </source>
</evidence>
<dbReference type="InterPro" id="IPR011010">
    <property type="entry name" value="DNA_brk_join_enz"/>
</dbReference>
<comment type="similarity">
    <text evidence="1">Belongs to the 'phage' integrase family.</text>
</comment>
<dbReference type="Gene3D" id="1.10.443.10">
    <property type="entry name" value="Intergrase catalytic core"/>
    <property type="match status" value="1"/>
</dbReference>
<keyword evidence="3 5" id="KW-0238">DNA-binding</keyword>
<evidence type="ECO:0000259" key="6">
    <source>
        <dbReference type="PROSITE" id="PS51898"/>
    </source>
</evidence>
<dbReference type="OrthoDB" id="9806835at2"/>
<dbReference type="GO" id="GO:0006310">
    <property type="term" value="P:DNA recombination"/>
    <property type="evidence" value="ECO:0007669"/>
    <property type="project" value="UniProtKB-KW"/>
</dbReference>
<evidence type="ECO:0000256" key="2">
    <source>
        <dbReference type="ARBA" id="ARBA00022908"/>
    </source>
</evidence>
<reference evidence="8 9" key="1">
    <citation type="submission" date="2016-11" db="EMBL/GenBank/DDBJ databases">
        <authorList>
            <person name="Jaros S."/>
            <person name="Januszkiewicz K."/>
            <person name="Wedrychowicz H."/>
        </authorList>
    </citation>
    <scope>NUCLEOTIDE SEQUENCE [LARGE SCALE GENOMIC DNA]</scope>
    <source>
        <strain evidence="8 9">DSM 26883</strain>
    </source>
</reference>
<dbReference type="STRING" id="871325.SAMN05444349_114102"/>
<dbReference type="Pfam" id="PF13102">
    <property type="entry name" value="Phage_int_SAM_5"/>
    <property type="match status" value="1"/>
</dbReference>
<dbReference type="InterPro" id="IPR025269">
    <property type="entry name" value="SAM-like_dom"/>
</dbReference>
<dbReference type="Pfam" id="PF17293">
    <property type="entry name" value="Arm-DNA-bind_5"/>
    <property type="match status" value="1"/>
</dbReference>
<dbReference type="Proteomes" id="UP000184436">
    <property type="component" value="Unassembled WGS sequence"/>
</dbReference>
<dbReference type="RefSeq" id="WP_008672540.1">
    <property type="nucleotide sequence ID" value="NZ_FQVD01000014.1"/>
</dbReference>
<evidence type="ECO:0000313" key="9">
    <source>
        <dbReference type="Proteomes" id="UP000184436"/>
    </source>
</evidence>
<dbReference type="PANTHER" id="PTHR30349:SF64">
    <property type="entry name" value="PROPHAGE INTEGRASE INTD-RELATED"/>
    <property type="match status" value="1"/>
</dbReference>
<dbReference type="PROSITE" id="PS51898">
    <property type="entry name" value="TYR_RECOMBINASE"/>
    <property type="match status" value="1"/>
</dbReference>
<dbReference type="EMBL" id="FQVD01000014">
    <property type="protein sequence ID" value="SHF26379.1"/>
    <property type="molecule type" value="Genomic_DNA"/>
</dbReference>
<evidence type="ECO:0000313" key="8">
    <source>
        <dbReference type="EMBL" id="SHF26379.1"/>
    </source>
</evidence>
<accession>A0A1M5A813</accession>
<dbReference type="Pfam" id="PF00589">
    <property type="entry name" value="Phage_integrase"/>
    <property type="match status" value="1"/>
</dbReference>
<evidence type="ECO:0000259" key="7">
    <source>
        <dbReference type="PROSITE" id="PS51900"/>
    </source>
</evidence>
<dbReference type="InterPro" id="IPR013762">
    <property type="entry name" value="Integrase-like_cat_sf"/>
</dbReference>
<sequence>MGRKKKSLIEKSPFKLRRRKLADGRLSLFLDRSVDGGHEYEFLQLYLMPETSAKVKRQNAQILRKAEDIQRERTEALLKAKVEAVPENKSSDMLLSDWLAIVRKNHEHRGARDLNGIDNARKNLLKFRADARLRDLDKQFYLDYIDWLRSSCKTAWGKPVSPKTAHSYYTTLRTALNEAVREKLIESNPWYKLEMTEKIKVPESKRDFLTIEEIKKMIATPFFNEHVRQAYLFSCFCGLRISDIRKLRWRDISISGGQWLVSVVMTKTTNPVYIPLSSQAVKWLPERKDCAPEDLVFGGLPNAGNLCISLKNWADKAGVKKNVTFHTARHSCAVLLLTLGADIYTVSKILGHRSVRATQVYAKIVDKKKDDAIALVDNAF</sequence>
<proteinExistence type="inferred from homology"/>